<dbReference type="PANTHER" id="PTHR12411">
    <property type="entry name" value="CYSTEINE PROTEASE FAMILY C1-RELATED"/>
    <property type="match status" value="1"/>
</dbReference>
<comment type="caution">
    <text evidence="10">The sequence shown here is derived from an EMBL/GenBank/DDBJ whole genome shotgun (WGS) entry which is preliminary data.</text>
</comment>
<dbReference type="EMBL" id="CAXAMM010021453">
    <property type="protein sequence ID" value="CAK9049979.1"/>
    <property type="molecule type" value="Genomic_DNA"/>
</dbReference>
<dbReference type="Proteomes" id="UP001642464">
    <property type="component" value="Unassembled WGS sequence"/>
</dbReference>
<organism evidence="10 11">
    <name type="scientific">Durusdinium trenchii</name>
    <dbReference type="NCBI Taxonomy" id="1381693"/>
    <lineage>
        <taxon>Eukaryota</taxon>
        <taxon>Sar</taxon>
        <taxon>Alveolata</taxon>
        <taxon>Dinophyceae</taxon>
        <taxon>Suessiales</taxon>
        <taxon>Symbiodiniaceae</taxon>
        <taxon>Durusdinium</taxon>
    </lineage>
</organism>
<name>A0ABP0MF20_9DINO</name>
<dbReference type="InterPro" id="IPR012599">
    <property type="entry name" value="Propeptide_C1A"/>
</dbReference>
<feature type="non-terminal residue" evidence="10">
    <location>
        <position position="309"/>
    </location>
</feature>
<accession>A0ABP0MF20</accession>
<dbReference type="Pfam" id="PF00112">
    <property type="entry name" value="Peptidase_C1"/>
    <property type="match status" value="1"/>
</dbReference>
<dbReference type="SUPFAM" id="SSF54001">
    <property type="entry name" value="Cysteine proteinases"/>
    <property type="match status" value="1"/>
</dbReference>
<evidence type="ECO:0000256" key="2">
    <source>
        <dbReference type="ARBA" id="ARBA00022670"/>
    </source>
</evidence>
<evidence type="ECO:0000313" key="10">
    <source>
        <dbReference type="EMBL" id="CAK9050095.1"/>
    </source>
</evidence>
<gene>
    <name evidence="9" type="ORF">SCF082_LOCUS27631</name>
    <name evidence="10" type="ORF">SCF082_LOCUS27667</name>
</gene>
<dbReference type="InterPro" id="IPR038765">
    <property type="entry name" value="Papain-like_cys_pep_sf"/>
</dbReference>
<reference evidence="10 11" key="1">
    <citation type="submission" date="2024-02" db="EMBL/GenBank/DDBJ databases">
        <authorList>
            <person name="Chen Y."/>
            <person name="Shah S."/>
            <person name="Dougan E. K."/>
            <person name="Thang M."/>
            <person name="Chan C."/>
        </authorList>
    </citation>
    <scope>NUCLEOTIDE SEQUENCE [LARGE SCALE GENOMIC DNA]</scope>
</reference>
<comment type="similarity">
    <text evidence="1">Belongs to the peptidase C1 family.</text>
</comment>
<protein>
    <submittedName>
        <fullName evidence="10">Cathepsin B [Cleaved into: Cathepsin B light chain</fullName>
    </submittedName>
</protein>
<evidence type="ECO:0000256" key="7">
    <source>
        <dbReference type="ARBA" id="ARBA00023157"/>
    </source>
</evidence>
<keyword evidence="5" id="KW-0788">Thiol protease</keyword>
<evidence type="ECO:0000313" key="11">
    <source>
        <dbReference type="Proteomes" id="UP001642464"/>
    </source>
</evidence>
<dbReference type="InterPro" id="IPR025660">
    <property type="entry name" value="Pept_his_AS"/>
</dbReference>
<evidence type="ECO:0000256" key="4">
    <source>
        <dbReference type="ARBA" id="ARBA00022801"/>
    </source>
</evidence>
<keyword evidence="11" id="KW-1185">Reference proteome</keyword>
<dbReference type="Gene3D" id="3.90.70.10">
    <property type="entry name" value="Cysteine proteinases"/>
    <property type="match status" value="1"/>
</dbReference>
<evidence type="ECO:0000256" key="6">
    <source>
        <dbReference type="ARBA" id="ARBA00023145"/>
    </source>
</evidence>
<sequence length="309" mass="33772">MALRRIVFASACAAASARFASWESHGELMDEEALKQKAVTQELIDAVNSAEGKTWVAGENVRFAGATLHDAKILMGTLQDVENITVLPYKAVEKVVDLPEQFDWRTDARATNCASLKEIRDQAMTDRICIASKGQKKIHLSAEDVTSCDTLGDMGCNGGIPSTVYTYYKSFGIVDGGNYGDKSMCYSYQLKPCAHHSTSAHYPNCTASEATPKCARKCVDNGASWRGSKHYGTGGYSVCQQGDSKCADAMMQEIYQNGPITGMFFVHQSFLSYKSGVYKAGFFFKDPMLGGHAIKIMGWGTENGTPYWL</sequence>
<proteinExistence type="inferred from homology"/>
<dbReference type="EMBL" id="CAXAMM010021519">
    <property type="protein sequence ID" value="CAK9050095.1"/>
    <property type="molecule type" value="Genomic_DNA"/>
</dbReference>
<dbReference type="Pfam" id="PF08127">
    <property type="entry name" value="Propeptide_C1"/>
    <property type="match status" value="1"/>
</dbReference>
<evidence type="ECO:0000256" key="5">
    <source>
        <dbReference type="ARBA" id="ARBA00022807"/>
    </source>
</evidence>
<dbReference type="PROSITE" id="PS00639">
    <property type="entry name" value="THIOL_PROTEASE_HIS"/>
    <property type="match status" value="1"/>
</dbReference>
<evidence type="ECO:0000256" key="1">
    <source>
        <dbReference type="ARBA" id="ARBA00008455"/>
    </source>
</evidence>
<keyword evidence="2" id="KW-0645">Protease</keyword>
<dbReference type="SMART" id="SM00645">
    <property type="entry name" value="Pept_C1"/>
    <property type="match status" value="1"/>
</dbReference>
<keyword evidence="6" id="KW-0865">Zymogen</keyword>
<dbReference type="InterPro" id="IPR000668">
    <property type="entry name" value="Peptidase_C1A_C"/>
</dbReference>
<evidence type="ECO:0000256" key="3">
    <source>
        <dbReference type="ARBA" id="ARBA00022729"/>
    </source>
</evidence>
<keyword evidence="4" id="KW-0378">Hydrolase</keyword>
<evidence type="ECO:0000313" key="9">
    <source>
        <dbReference type="EMBL" id="CAK9049979.1"/>
    </source>
</evidence>
<keyword evidence="7" id="KW-1015">Disulfide bond</keyword>
<feature type="domain" description="Peptidase C1A papain C-terminal" evidence="8">
    <location>
        <begin position="98"/>
        <end position="309"/>
    </location>
</feature>
<evidence type="ECO:0000259" key="8">
    <source>
        <dbReference type="SMART" id="SM00645"/>
    </source>
</evidence>
<dbReference type="InterPro" id="IPR013128">
    <property type="entry name" value="Peptidase_C1A"/>
</dbReference>
<keyword evidence="3" id="KW-0732">Signal</keyword>